<dbReference type="SUPFAM" id="SSF51735">
    <property type="entry name" value="NAD(P)-binding Rossmann-fold domains"/>
    <property type="match status" value="1"/>
</dbReference>
<comment type="similarity">
    <text evidence="1 5">Belongs to the D-isomer specific 2-hydroxyacid dehydrogenase family.</text>
</comment>
<name>A0A176YU18_9BRAD</name>
<dbReference type="AlphaFoldDB" id="A0A176YU18"/>
<dbReference type="InterPro" id="IPR006140">
    <property type="entry name" value="D-isomer_DH_NAD-bd"/>
</dbReference>
<dbReference type="GO" id="GO:0008652">
    <property type="term" value="P:amino acid biosynthetic process"/>
    <property type="evidence" value="ECO:0007669"/>
    <property type="project" value="UniProtKB-KW"/>
</dbReference>
<evidence type="ECO:0000259" key="7">
    <source>
        <dbReference type="Pfam" id="PF02826"/>
    </source>
</evidence>
<dbReference type="InterPro" id="IPR036291">
    <property type="entry name" value="NAD(P)-bd_dom_sf"/>
</dbReference>
<evidence type="ECO:0000256" key="1">
    <source>
        <dbReference type="ARBA" id="ARBA00005854"/>
    </source>
</evidence>
<dbReference type="FunFam" id="3.40.50.720:FF:000203">
    <property type="entry name" value="D-3-phosphoglycerate dehydrogenase (SerA)"/>
    <property type="match status" value="1"/>
</dbReference>
<reference evidence="8 9" key="1">
    <citation type="submission" date="2016-02" db="EMBL/GenBank/DDBJ databases">
        <title>Draft genome sequence of the strain BR 10247T Bradyrhizobium neotropicale isolated from nodules of Centrolobium paraense.</title>
        <authorList>
            <person name="Simoes-Araujo J.L."/>
            <person name="Barauna A.C."/>
            <person name="Silva K."/>
            <person name="Zilli J.E."/>
        </authorList>
    </citation>
    <scope>NUCLEOTIDE SEQUENCE [LARGE SCALE GENOMIC DNA]</scope>
    <source>
        <strain evidence="8 9">BR 10247</strain>
    </source>
</reference>
<keyword evidence="3 5" id="KW-0560">Oxidoreductase</keyword>
<dbReference type="RefSeq" id="WP_063681208.1">
    <property type="nucleotide sequence ID" value="NZ_LSEF01000095.1"/>
</dbReference>
<dbReference type="Gene3D" id="3.40.50.720">
    <property type="entry name" value="NAD(P)-binding Rossmann-like Domain"/>
    <property type="match status" value="2"/>
</dbReference>
<proteinExistence type="inferred from homology"/>
<protein>
    <submittedName>
        <fullName evidence="8">3-phosphoglycerate dehydrogenase</fullName>
    </submittedName>
</protein>
<dbReference type="CDD" id="cd12173">
    <property type="entry name" value="PGDH_4"/>
    <property type="match status" value="1"/>
</dbReference>
<dbReference type="GO" id="GO:0051287">
    <property type="term" value="F:NAD binding"/>
    <property type="evidence" value="ECO:0007669"/>
    <property type="project" value="InterPro"/>
</dbReference>
<evidence type="ECO:0000313" key="9">
    <source>
        <dbReference type="Proteomes" id="UP000077173"/>
    </source>
</evidence>
<gene>
    <name evidence="8" type="ORF">AXW67_25990</name>
</gene>
<feature type="domain" description="D-isomer specific 2-hydroxyacid dehydrogenase catalytic" evidence="6">
    <location>
        <begin position="67"/>
        <end position="329"/>
    </location>
</feature>
<dbReference type="Pfam" id="PF02826">
    <property type="entry name" value="2-Hacid_dh_C"/>
    <property type="match status" value="1"/>
</dbReference>
<accession>A0A176YU18</accession>
<organism evidence="8 9">
    <name type="scientific">Bradyrhizobium neotropicale</name>
    <dbReference type="NCBI Taxonomy" id="1497615"/>
    <lineage>
        <taxon>Bacteria</taxon>
        <taxon>Pseudomonadati</taxon>
        <taxon>Pseudomonadota</taxon>
        <taxon>Alphaproteobacteria</taxon>
        <taxon>Hyphomicrobiales</taxon>
        <taxon>Nitrobacteraceae</taxon>
        <taxon>Bradyrhizobium</taxon>
    </lineage>
</organism>
<sequence length="349" mass="38549">MSVNNKRVFYVKYLAHPIYIDILKARPDVRLDRIENESPEDFYAPILSAAHVYQIGAARDELAPHFHVDAALLKRTPNLLLVSSNGAGFDPVDVEACTAAGVLVVNQSGGNAHSVAEHALAMMLTLSKRIIQSDRRLRRERDVNRNDLVGNEVEGKTVGIVGLGNVGRRIAALCKGLLGMKVLAYDPYLSAEVMAERGGEKVELDELLRRADFVSISCPLNKGSRGMISVREFGLMQPHAYFITTARGFIHDEDALLQALRDQRIAGAGLDVWSKEPPPPEHPLLQFDNVLASPHTAGVTKEARQNMGRIAAEQVLDTLDGKRPPRIINPEVWPRYVERFRQAFGVLPG</sequence>
<keyword evidence="4" id="KW-0520">NAD</keyword>
<dbReference type="SUPFAM" id="SSF52283">
    <property type="entry name" value="Formate/glycerate dehydrogenase catalytic domain-like"/>
    <property type="match status" value="1"/>
</dbReference>
<dbReference type="PANTHER" id="PTHR42789">
    <property type="entry name" value="D-ISOMER SPECIFIC 2-HYDROXYACID DEHYDROGENASE FAMILY PROTEIN (AFU_ORTHOLOGUE AFUA_6G10090)"/>
    <property type="match status" value="1"/>
</dbReference>
<dbReference type="Proteomes" id="UP000077173">
    <property type="component" value="Unassembled WGS sequence"/>
</dbReference>
<dbReference type="PROSITE" id="PS00065">
    <property type="entry name" value="D_2_HYDROXYACID_DH_1"/>
    <property type="match status" value="1"/>
</dbReference>
<dbReference type="Pfam" id="PF00389">
    <property type="entry name" value="2-Hacid_dh"/>
    <property type="match status" value="1"/>
</dbReference>
<evidence type="ECO:0000259" key="6">
    <source>
        <dbReference type="Pfam" id="PF00389"/>
    </source>
</evidence>
<dbReference type="InterPro" id="IPR029752">
    <property type="entry name" value="D-isomer_DH_CS1"/>
</dbReference>
<evidence type="ECO:0000256" key="5">
    <source>
        <dbReference type="RuleBase" id="RU003719"/>
    </source>
</evidence>
<dbReference type="InterPro" id="IPR006139">
    <property type="entry name" value="D-isomer_2_OHA_DH_cat_dom"/>
</dbReference>
<evidence type="ECO:0000313" key="8">
    <source>
        <dbReference type="EMBL" id="OAF10275.1"/>
    </source>
</evidence>
<dbReference type="EMBL" id="LSEF01000095">
    <property type="protein sequence ID" value="OAF10275.1"/>
    <property type="molecule type" value="Genomic_DNA"/>
</dbReference>
<evidence type="ECO:0000256" key="4">
    <source>
        <dbReference type="ARBA" id="ARBA00023027"/>
    </source>
</evidence>
<comment type="caution">
    <text evidence="8">The sequence shown here is derived from an EMBL/GenBank/DDBJ whole genome shotgun (WGS) entry which is preliminary data.</text>
</comment>
<feature type="domain" description="D-isomer specific 2-hydroxyacid dehydrogenase NAD-binding" evidence="7">
    <location>
        <begin position="120"/>
        <end position="297"/>
    </location>
</feature>
<keyword evidence="2" id="KW-0028">Amino-acid biosynthesis</keyword>
<keyword evidence="9" id="KW-1185">Reference proteome</keyword>
<dbReference type="GO" id="GO:0016616">
    <property type="term" value="F:oxidoreductase activity, acting on the CH-OH group of donors, NAD or NADP as acceptor"/>
    <property type="evidence" value="ECO:0007669"/>
    <property type="project" value="InterPro"/>
</dbReference>
<evidence type="ECO:0000256" key="3">
    <source>
        <dbReference type="ARBA" id="ARBA00023002"/>
    </source>
</evidence>
<dbReference type="InterPro" id="IPR050857">
    <property type="entry name" value="D-2-hydroxyacid_DH"/>
</dbReference>
<evidence type="ECO:0000256" key="2">
    <source>
        <dbReference type="ARBA" id="ARBA00022605"/>
    </source>
</evidence>
<dbReference type="PANTHER" id="PTHR42789:SF1">
    <property type="entry name" value="D-ISOMER SPECIFIC 2-HYDROXYACID DEHYDROGENASE FAMILY PROTEIN (AFU_ORTHOLOGUE AFUA_6G10090)"/>
    <property type="match status" value="1"/>
</dbReference>